<proteinExistence type="predicted"/>
<protein>
    <submittedName>
        <fullName evidence="1">Uncharacterized protein</fullName>
    </submittedName>
</protein>
<dbReference type="Proteomes" id="UP000011761">
    <property type="component" value="Unassembled WGS sequence"/>
</dbReference>
<name>M2MWH0_BAUPA</name>
<dbReference type="KEGG" id="bcom:BAUCODRAFT_331794"/>
<dbReference type="EMBL" id="KB445565">
    <property type="protein sequence ID" value="EMC90929.1"/>
    <property type="molecule type" value="Genomic_DNA"/>
</dbReference>
<dbReference type="HOGENOM" id="CLU_1740159_0_0_1"/>
<dbReference type="STRING" id="717646.M2MWH0"/>
<dbReference type="AlphaFoldDB" id="M2MWH0"/>
<accession>M2MWH0</accession>
<gene>
    <name evidence="1" type="ORF">BAUCODRAFT_331794</name>
</gene>
<keyword evidence="2" id="KW-1185">Reference proteome</keyword>
<sequence>MSVTIVRHIAGNSLSPGCLARRTCEAIPAGRITRPAPTFCAWQFPSEDGELICITDAEPAYKEKVVVMLEHACTKEAAKNVQLLNGLEHQVGRLKDGNVGLMETSLLEVLREGKRNLMEYKDTWHTQHVVIPALEEYEREQIANGLVEKD</sequence>
<evidence type="ECO:0000313" key="2">
    <source>
        <dbReference type="Proteomes" id="UP000011761"/>
    </source>
</evidence>
<reference evidence="1 2" key="1">
    <citation type="journal article" date="2012" name="PLoS Pathog.">
        <title>Diverse lifestyles and strategies of plant pathogenesis encoded in the genomes of eighteen Dothideomycetes fungi.</title>
        <authorList>
            <person name="Ohm R.A."/>
            <person name="Feau N."/>
            <person name="Henrissat B."/>
            <person name="Schoch C.L."/>
            <person name="Horwitz B.A."/>
            <person name="Barry K.W."/>
            <person name="Condon B.J."/>
            <person name="Copeland A.C."/>
            <person name="Dhillon B."/>
            <person name="Glaser F."/>
            <person name="Hesse C.N."/>
            <person name="Kosti I."/>
            <person name="LaButti K."/>
            <person name="Lindquist E.A."/>
            <person name="Lucas S."/>
            <person name="Salamov A.A."/>
            <person name="Bradshaw R.E."/>
            <person name="Ciuffetti L."/>
            <person name="Hamelin R.C."/>
            <person name="Kema G.H.J."/>
            <person name="Lawrence C."/>
            <person name="Scott J.A."/>
            <person name="Spatafora J.W."/>
            <person name="Turgeon B.G."/>
            <person name="de Wit P.J.G.M."/>
            <person name="Zhong S."/>
            <person name="Goodwin S.B."/>
            <person name="Grigoriev I.V."/>
        </authorList>
    </citation>
    <scope>NUCLEOTIDE SEQUENCE [LARGE SCALE GENOMIC DNA]</scope>
    <source>
        <strain evidence="1 2">UAMH 10762</strain>
    </source>
</reference>
<dbReference type="GeneID" id="19111997"/>
<dbReference type="RefSeq" id="XP_007681862.1">
    <property type="nucleotide sequence ID" value="XM_007683672.1"/>
</dbReference>
<organism evidence="1 2">
    <name type="scientific">Baudoinia panamericana (strain UAMH 10762)</name>
    <name type="common">Angels' share fungus</name>
    <name type="synonym">Baudoinia compniacensis (strain UAMH 10762)</name>
    <dbReference type="NCBI Taxonomy" id="717646"/>
    <lineage>
        <taxon>Eukaryota</taxon>
        <taxon>Fungi</taxon>
        <taxon>Dikarya</taxon>
        <taxon>Ascomycota</taxon>
        <taxon>Pezizomycotina</taxon>
        <taxon>Dothideomycetes</taxon>
        <taxon>Dothideomycetidae</taxon>
        <taxon>Mycosphaerellales</taxon>
        <taxon>Teratosphaeriaceae</taxon>
        <taxon>Baudoinia</taxon>
    </lineage>
</organism>
<evidence type="ECO:0000313" key="1">
    <source>
        <dbReference type="EMBL" id="EMC90929.1"/>
    </source>
</evidence>